<name>A0A1X2HVX5_SYNRA</name>
<keyword evidence="1" id="KW-0812">Transmembrane</keyword>
<sequence>MADHSHVLYRYVLNHNARSLYLILVCFLPLLFLVAQRDYALHIMIECRIDLPKGLSFTFRLHEHYWTLGERNAYMTIDD</sequence>
<keyword evidence="1" id="KW-1133">Transmembrane helix</keyword>
<organism evidence="2 3">
    <name type="scientific">Syncephalastrum racemosum</name>
    <name type="common">Filamentous fungus</name>
    <dbReference type="NCBI Taxonomy" id="13706"/>
    <lineage>
        <taxon>Eukaryota</taxon>
        <taxon>Fungi</taxon>
        <taxon>Fungi incertae sedis</taxon>
        <taxon>Mucoromycota</taxon>
        <taxon>Mucoromycotina</taxon>
        <taxon>Mucoromycetes</taxon>
        <taxon>Mucorales</taxon>
        <taxon>Syncephalastraceae</taxon>
        <taxon>Syncephalastrum</taxon>
    </lineage>
</organism>
<keyword evidence="3" id="KW-1185">Reference proteome</keyword>
<feature type="transmembrane region" description="Helical" evidence="1">
    <location>
        <begin position="20"/>
        <end position="35"/>
    </location>
</feature>
<reference evidence="2 3" key="1">
    <citation type="submission" date="2016-07" db="EMBL/GenBank/DDBJ databases">
        <title>Pervasive Adenine N6-methylation of Active Genes in Fungi.</title>
        <authorList>
            <consortium name="DOE Joint Genome Institute"/>
            <person name="Mondo S.J."/>
            <person name="Dannebaum R.O."/>
            <person name="Kuo R.C."/>
            <person name="Labutti K."/>
            <person name="Haridas S."/>
            <person name="Kuo A."/>
            <person name="Salamov A."/>
            <person name="Ahrendt S.R."/>
            <person name="Lipzen A."/>
            <person name="Sullivan W."/>
            <person name="Andreopoulos W.B."/>
            <person name="Clum A."/>
            <person name="Lindquist E."/>
            <person name="Daum C."/>
            <person name="Ramamoorthy G.K."/>
            <person name="Gryganskyi A."/>
            <person name="Culley D."/>
            <person name="Magnuson J.K."/>
            <person name="James T.Y."/>
            <person name="O'Malley M.A."/>
            <person name="Stajich J.E."/>
            <person name="Spatafora J.W."/>
            <person name="Visel A."/>
            <person name="Grigoriev I.V."/>
        </authorList>
    </citation>
    <scope>NUCLEOTIDE SEQUENCE [LARGE SCALE GENOMIC DNA]</scope>
    <source>
        <strain evidence="2 3">NRRL 2496</strain>
    </source>
</reference>
<dbReference type="EMBL" id="MCGN01000001">
    <property type="protein sequence ID" value="ORZ03719.1"/>
    <property type="molecule type" value="Genomic_DNA"/>
</dbReference>
<evidence type="ECO:0000313" key="2">
    <source>
        <dbReference type="EMBL" id="ORZ03719.1"/>
    </source>
</evidence>
<protein>
    <submittedName>
        <fullName evidence="2">Uncharacterized protein</fullName>
    </submittedName>
</protein>
<accession>A0A1X2HVX5</accession>
<evidence type="ECO:0000256" key="1">
    <source>
        <dbReference type="SAM" id="Phobius"/>
    </source>
</evidence>
<keyword evidence="1" id="KW-0472">Membrane</keyword>
<evidence type="ECO:0000313" key="3">
    <source>
        <dbReference type="Proteomes" id="UP000242180"/>
    </source>
</evidence>
<gene>
    <name evidence="2" type="ORF">BCR43DRAFT_483852</name>
</gene>
<dbReference type="InParanoid" id="A0A1X2HVX5"/>
<proteinExistence type="predicted"/>
<dbReference type="Proteomes" id="UP000242180">
    <property type="component" value="Unassembled WGS sequence"/>
</dbReference>
<dbReference type="AlphaFoldDB" id="A0A1X2HVX5"/>
<comment type="caution">
    <text evidence="2">The sequence shown here is derived from an EMBL/GenBank/DDBJ whole genome shotgun (WGS) entry which is preliminary data.</text>
</comment>